<protein>
    <recommendedName>
        <fullName evidence="4">Esterase-like activity of phytase family protein</fullName>
    </recommendedName>
</protein>
<name>A0A3P3QF74_9GAMM</name>
<reference evidence="2 3" key="1">
    <citation type="submission" date="2018-11" db="EMBL/GenBank/DDBJ databases">
        <title>Draft genome analysis of Rheinheimera mesophila isolated from an industrial waste site.</title>
        <authorList>
            <person name="Yu Q."/>
            <person name="Qi Y."/>
            <person name="Zhang H."/>
            <person name="Lu Y."/>
            <person name="Pu J."/>
        </authorList>
    </citation>
    <scope>NUCLEOTIDE SEQUENCE [LARGE SCALE GENOMIC DNA]</scope>
    <source>
        <strain evidence="2 3">IITR13</strain>
    </source>
</reference>
<dbReference type="Proteomes" id="UP000276260">
    <property type="component" value="Unassembled WGS sequence"/>
</dbReference>
<dbReference type="EMBL" id="RRCF01000004">
    <property type="protein sequence ID" value="RRJ19771.1"/>
    <property type="molecule type" value="Genomic_DNA"/>
</dbReference>
<dbReference type="AlphaFoldDB" id="A0A3P3QF74"/>
<evidence type="ECO:0000256" key="1">
    <source>
        <dbReference type="SAM" id="SignalP"/>
    </source>
</evidence>
<evidence type="ECO:0000313" key="3">
    <source>
        <dbReference type="Proteomes" id="UP000276260"/>
    </source>
</evidence>
<organism evidence="2 3">
    <name type="scientific">Rheinheimera mesophila</name>
    <dbReference type="NCBI Taxonomy" id="1547515"/>
    <lineage>
        <taxon>Bacteria</taxon>
        <taxon>Pseudomonadati</taxon>
        <taxon>Pseudomonadota</taxon>
        <taxon>Gammaproteobacteria</taxon>
        <taxon>Chromatiales</taxon>
        <taxon>Chromatiaceae</taxon>
        <taxon>Rheinheimera</taxon>
    </lineage>
</organism>
<keyword evidence="3" id="KW-1185">Reference proteome</keyword>
<dbReference type="PROSITE" id="PS51257">
    <property type="entry name" value="PROKAR_LIPOPROTEIN"/>
    <property type="match status" value="1"/>
</dbReference>
<evidence type="ECO:0008006" key="4">
    <source>
        <dbReference type="Google" id="ProtNLM"/>
    </source>
</evidence>
<feature type="signal peptide" evidence="1">
    <location>
        <begin position="1"/>
        <end position="31"/>
    </location>
</feature>
<dbReference type="OrthoDB" id="5599486at2"/>
<gene>
    <name evidence="2" type="ORF">EIK76_15175</name>
</gene>
<evidence type="ECO:0000313" key="2">
    <source>
        <dbReference type="EMBL" id="RRJ19771.1"/>
    </source>
</evidence>
<proteinExistence type="predicted"/>
<sequence length="296" mass="33278">MSHSFRHHILSGLLVLLLLLTGCSVSQPAPAEGQSMVALPPTLLETSGLHCEQQDFISFNDSVGKPVLYRFDRTGAVKQQLELSVRNSDWEAITSDDKFFYLADTGNNAGHRTTLFIYKVPLNWSGLKQPYRPERLEILLPTAGKPEPYQHDLDFEALVYQQNTLWLISKSWQSQIPARYKLDPELTQQKLGEAMPFVSPGFLVTDAVFEQGTQEWWLVGYPDPRKAIWAYLSNAGFQPQIARYDNKLQVLETKALPTTGQVEGVCIDQDKQIWISEEGNKANPALLIQTALSSGK</sequence>
<accession>A0A3P3QF74</accession>
<dbReference type="RefSeq" id="WP_125060973.1">
    <property type="nucleotide sequence ID" value="NZ_RRCF01000004.1"/>
</dbReference>
<keyword evidence="1" id="KW-0732">Signal</keyword>
<comment type="caution">
    <text evidence="2">The sequence shown here is derived from an EMBL/GenBank/DDBJ whole genome shotgun (WGS) entry which is preliminary data.</text>
</comment>
<feature type="chain" id="PRO_5018197793" description="Esterase-like activity of phytase family protein" evidence="1">
    <location>
        <begin position="32"/>
        <end position="296"/>
    </location>
</feature>
<dbReference type="SUPFAM" id="SSF101898">
    <property type="entry name" value="NHL repeat"/>
    <property type="match status" value="1"/>
</dbReference>